<dbReference type="EMBL" id="JNVU01000037">
    <property type="protein sequence ID" value="KEI43704.1"/>
    <property type="molecule type" value="Genomic_DNA"/>
</dbReference>
<gene>
    <name evidence="2" type="ORF">GU90_15395</name>
</gene>
<evidence type="ECO:0000259" key="1">
    <source>
        <dbReference type="SMART" id="SM00943"/>
    </source>
</evidence>
<dbReference type="RefSeq" id="WP_029719783.1">
    <property type="nucleotide sequence ID" value="NZ_JAJUIW010000027.1"/>
</dbReference>
<dbReference type="Pfam" id="PF09250">
    <property type="entry name" value="Prim-Pol"/>
    <property type="match status" value="1"/>
</dbReference>
<evidence type="ECO:0000313" key="2">
    <source>
        <dbReference type="EMBL" id="KEI43704.1"/>
    </source>
</evidence>
<evidence type="ECO:0000313" key="3">
    <source>
        <dbReference type="Proteomes" id="UP000031419"/>
    </source>
</evidence>
<dbReference type="SMART" id="SM00943">
    <property type="entry name" value="Prim-Pol"/>
    <property type="match status" value="1"/>
</dbReference>
<dbReference type="STRING" id="28042.GU90_15395"/>
<dbReference type="Proteomes" id="UP000031419">
    <property type="component" value="Unassembled WGS sequence"/>
</dbReference>
<proteinExistence type="predicted"/>
<organism evidence="2 3">
    <name type="scientific">Saccharopolyspora rectivirgula</name>
    <dbReference type="NCBI Taxonomy" id="28042"/>
    <lineage>
        <taxon>Bacteria</taxon>
        <taxon>Bacillati</taxon>
        <taxon>Actinomycetota</taxon>
        <taxon>Actinomycetes</taxon>
        <taxon>Pseudonocardiales</taxon>
        <taxon>Pseudonocardiaceae</taxon>
        <taxon>Saccharopolyspora</taxon>
    </lineage>
</organism>
<feature type="domain" description="DNA primase/polymerase bifunctional N-terminal" evidence="1">
    <location>
        <begin position="33"/>
        <end position="187"/>
    </location>
</feature>
<comment type="caution">
    <text evidence="2">The sequence shown here is derived from an EMBL/GenBank/DDBJ whole genome shotgun (WGS) entry which is preliminary data.</text>
</comment>
<dbReference type="InterPro" id="IPR015330">
    <property type="entry name" value="DNA_primase/pol_bifunc_N"/>
</dbReference>
<reference evidence="2 3" key="1">
    <citation type="submission" date="2014-06" db="EMBL/GenBank/DDBJ databases">
        <title>Saccharopolyspora rectivirgula DSM-43113 Genome sequencing.</title>
        <authorList>
            <person name="Barrera C."/>
            <person name="Millon L."/>
            <person name="Rognon B."/>
            <person name="Zaugg C."/>
            <person name="Monod M."/>
        </authorList>
    </citation>
    <scope>NUCLEOTIDE SEQUENCE [LARGE SCALE GENOMIC DNA]</scope>
    <source>
        <strain evidence="2 3">DSM 43113</strain>
    </source>
</reference>
<dbReference type="OrthoDB" id="3397040at2"/>
<accession>A0A073B7Q0</accession>
<sequence>MDSSADGWSNAFRGIPVFPAGLTTSRIQLRVQAINYASRGWPAFPGTYPDGEKWIGGDSEGLAPVRQDWQELIGSTLDEVASWWSEKPYGVLVATGTAVNAIEVGPDLGHQAAKVLRKLDTPVPIVATPDRRWYFLTAEEAQLRPELAEISGVRVHGAGSWIPMPPTAFPQGTVHWRVKPEVCDWQLPSPAFVQEVLCAGLSVDSKSYEVAELAVAGS</sequence>
<keyword evidence="3" id="KW-1185">Reference proteome</keyword>
<dbReference type="eggNOG" id="ENOG5033DHD">
    <property type="taxonomic scope" value="Bacteria"/>
</dbReference>
<name>A0A073B7Q0_9PSEU</name>
<protein>
    <recommendedName>
        <fullName evidence="1">DNA primase/polymerase bifunctional N-terminal domain-containing protein</fullName>
    </recommendedName>
</protein>
<dbReference type="AlphaFoldDB" id="A0A073B7Q0"/>